<dbReference type="GO" id="GO:0051321">
    <property type="term" value="P:meiotic cell cycle"/>
    <property type="evidence" value="ECO:0007669"/>
    <property type="project" value="UniProtKB-KW"/>
</dbReference>
<dbReference type="EMBL" id="KV454545">
    <property type="protein sequence ID" value="ODV65202.1"/>
    <property type="molecule type" value="Genomic_DNA"/>
</dbReference>
<dbReference type="GO" id="GO:0004674">
    <property type="term" value="F:protein serine/threonine kinase activity"/>
    <property type="evidence" value="ECO:0007669"/>
    <property type="project" value="UniProtKB-KW"/>
</dbReference>
<dbReference type="SMART" id="SM00146">
    <property type="entry name" value="PI3Kc"/>
    <property type="match status" value="1"/>
</dbReference>
<evidence type="ECO:0000313" key="24">
    <source>
        <dbReference type="Proteomes" id="UP000095085"/>
    </source>
</evidence>
<evidence type="ECO:0000256" key="13">
    <source>
        <dbReference type="ARBA" id="ARBA00023242"/>
    </source>
</evidence>
<keyword evidence="13" id="KW-0539">Nucleus</keyword>
<dbReference type="PROSITE" id="PS00916">
    <property type="entry name" value="PI3_4_KINASE_2"/>
    <property type="match status" value="1"/>
</dbReference>
<comment type="catalytic activity">
    <reaction evidence="16">
        <text>L-threonyl-[protein] + ATP = O-phospho-L-threonyl-[protein] + ADP + H(+)</text>
        <dbReference type="Rhea" id="RHEA:46608"/>
        <dbReference type="Rhea" id="RHEA-COMP:11060"/>
        <dbReference type="Rhea" id="RHEA-COMP:11605"/>
        <dbReference type="ChEBI" id="CHEBI:15378"/>
        <dbReference type="ChEBI" id="CHEBI:30013"/>
        <dbReference type="ChEBI" id="CHEBI:30616"/>
        <dbReference type="ChEBI" id="CHEBI:61977"/>
        <dbReference type="ChEBI" id="CHEBI:456216"/>
        <dbReference type="EC" id="2.7.11.1"/>
    </reaction>
</comment>
<evidence type="ECO:0000256" key="15">
    <source>
        <dbReference type="ARBA" id="ARBA00023306"/>
    </source>
</evidence>
<dbReference type="Pfam" id="PF02259">
    <property type="entry name" value="FAT"/>
    <property type="match status" value="1"/>
</dbReference>
<keyword evidence="5 19" id="KW-0132">Cell division</keyword>
<dbReference type="InterPro" id="IPR036940">
    <property type="entry name" value="PI3/4_kinase_cat_sf"/>
</dbReference>
<dbReference type="PROSITE" id="PS50290">
    <property type="entry name" value="PI3_4_KINASE_3"/>
    <property type="match status" value="1"/>
</dbReference>
<dbReference type="InterPro" id="IPR000789">
    <property type="entry name" value="Cyclin-dep_kinase_reg-sub"/>
</dbReference>
<evidence type="ECO:0000256" key="14">
    <source>
        <dbReference type="ARBA" id="ARBA00023254"/>
    </source>
</evidence>
<dbReference type="PANTHER" id="PTHR11139:SF125">
    <property type="entry name" value="SERINE_THREONINE-PROTEIN KINASE MEC1"/>
    <property type="match status" value="1"/>
</dbReference>
<dbReference type="PRINTS" id="PR00296">
    <property type="entry name" value="CYCLINKINASE"/>
</dbReference>
<dbReference type="SMART" id="SM00802">
    <property type="entry name" value="UME"/>
    <property type="match status" value="1"/>
</dbReference>
<comment type="similarity">
    <text evidence="3">Belongs to the PI3/PI4-kinase family. ATM subfamily.</text>
</comment>
<keyword evidence="12" id="KW-0234">DNA repair</keyword>
<dbReference type="SMART" id="SM01343">
    <property type="entry name" value="FATC"/>
    <property type="match status" value="1"/>
</dbReference>
<sequence length="2485" mass="286764">MSKPRYLSDSERAKILEFQDMIHYSPRYSDDSNEYRHVMLPKNMLKAIPQDYFNPETGTLRILLEEEWRGLGITQSLGWVHYETHAPEPHILLFKRPINYVHQKISDAELSAFLDDVNKNISVDDKADFKKLTLHLFGFTHSRLKFIKKNVYQTNNSSEPIHILERLMSTIELVFSKRKHLLNTHLADHELAQLKKLFYGNDVNYESDMMYELSILFALSWLPEFSLDNTMVNIIKSFIIGVTNIISIQLHNYKYKNSLKSKLLMVLQDNVSFLLSSVQLINIPTEFNQVYGPKLACTIHLLSIINDYDISNKLLLNSPQNQLAFDSIIRKLWFIINSVDFNMILTSNNGDEPNLLLIDNLKSILILNLTNNIVLNISGNWDSIALILKWILDYVKAFDSKVDGSPFNKFLKSFNRSISYSLLKIFQLCRDKSLIHNLFNFLQLHTIPMIFQLDDLSSNDLNLQYPIIILKTLHIIYYQYNTIIENKSMIDSYHASPKFKFISQPFVDEELNYLRNNVIGYDSNDTYKITVDLLDFIIKPEFRFENSYSNDLINDKFDFKLWLKHIKYLKDLSLKKPNNFNILSDKSSLYTFITAMGNFPCLFSGHFHFRVGECIKCGISPMNKNYYSNILPNRKNVNEIVEVSEFYNDMIISYLLNQRFQEVVSDPLISSNLLLTIFKIFASYSPPRDSNRIVDPVLKFVIDSVSSNLNRNVRMLAARILPLYLIQQKDLDLDSTFKTIFSKLSQIKFNNGSKKTYLAESTVKALSELAIISEGEWLCVILIKLVDMFNEYNDQHVNLAYNGLLYIASNKRITPYKMLSPFLPSIAERIVKRPRSLTKIAELLGITKTSFLFRTRVYTTPRLLEHYGYDYVQEIATASSMTKLKLIQKLLPRILATYFVKDEKIDENYILAVLGNASSEYRSVGIMDLMTSIGNMTWYILLQISDDADGNILNEDRINNALTYVAKMNLKINNEPKKRVRDYVEYLLGEYVLELVQRFSETIHQTQGTSPFLEKLTSLKAIEFLINKNINAVASALGQISTCLQATLENPDFEYVAIRCCNVLVQKLETNHLISLFDIIISLLFQKFPDLEPRSKFEAAKIFKKLFGELSDRPNNYTCYSFSLPFIKDLDQYYTPEPKFMNSMKLFGKNHSFSEFTRRLKTSNKYVVQQALDDLILYIRLYQKSLQTEDLKDSTLERTFSDLVRTIFDTAVHFKSKNDKISTSCATALSIMGALDANKFNFKTIKNRIVIIHDFSDYKENADFLRHFMEDIVIKVFWASNDPSKQLFSAYVMQKFLQVLKLDVKVLDPSTQDYFSEVWNSFSDVAKSTLAPLLSSKYFTSNPKYEQLTLPYYRVGMRHEKWLADFTSNLLKRPSFTSNDDSIKDTIFKICSLLIKDQDISICHYLLKYAALSHIISGDEDISNGIKDEFLAILGMDTHGTFSSDRLELIRSCYQSIFEVLDYFNEWRSVVTQYLSNNKLTKVESNRLKGNLNLVDSFLSKIPTNLIALKSAECDSYERTILYLEKCYRDGQLDDFNKIQDLDAVSALQSMYASINDYDALDGILKKFSTNNLNEKLQTFQYNENWWLAQESFQVLSEVGIKKIENNTNLFKSLSDHALYDEVLSTLSSRVNFDKPNKIPIEWSMVGLQAASVSGDIDQINKWLFVSDSCGKAHDIETLINYRFAQALKALFGRDTEKFNEEVNDLYKIIGQSLVPSISSSFSRNSTLMSQLHSIYDVSMISGSRVNDEINQTYEHILRDRLSNVDQGFDSQWKILSMHRVANMAVGNSDKISDILLFCSKVARKNDRLDISTRCIMKSMALNDQEANLEYAELLWAQDKQTEAIKSLSQIIDEDVFKNKKQKARAQLQYAIWLDESNHTSSSTIINEYEQARQLEPTWEKPYYDLGKYYNKIMESRHDSTGYYEVQTIRYFLKSLGLRPTFIFEALPKFITIWLDFAQKVRKNKDSNRREVERKLNQITSDIKRFHSSIPIYVWYTSITQMLSRISHSHSDSVELLKAIISKVAEAYPEHSLWYILSHLNSNDLNRKARVGQILSQVESASSSLSDKVLGAKTLFSTLISIVNFKVDKRNLKPMSLSSDFNIKNLGEPYDCLAIPVASNLEIKSPTLKYDYRNAFPKSSMITFDGFDDVVNVFHSLQVPKQLTVRGSDAKPYRLMVKKDDTRKDAKVVEFTTMINRLLLASTEARKRNLVIHNYAVIPLAENMGVIEFVQNVTTFKSIIADTQKKLGKVVNERSIFHKMSDAHKLLKVNSKSNLSSAMDDVIKLFEKICHDNQPVSHKWFIDQFSDPTAWYIARYKFTRSAAVMSIVGYIIGLGDRHCENILIFKNTGSVLHIDFDCLFDKGLSLPTPEIVPFRLTQNITDAMGISGIEGVFRIACEVTGSLLRENEAPLMNILETLLYDPLLDWKTQQNPQEHLKKVQRKIRGLVDEKEGLPMNIHGQVDVLIQESTSIENLSRMYPGWSPYL</sequence>
<dbReference type="Proteomes" id="UP000095085">
    <property type="component" value="Unassembled WGS sequence"/>
</dbReference>
<dbReference type="GO" id="GO:0005694">
    <property type="term" value="C:chromosome"/>
    <property type="evidence" value="ECO:0007669"/>
    <property type="project" value="TreeGrafter"/>
</dbReference>
<evidence type="ECO:0000256" key="16">
    <source>
        <dbReference type="ARBA" id="ARBA00047899"/>
    </source>
</evidence>
<dbReference type="Gene3D" id="3.30.170.10">
    <property type="entry name" value="Cyclin-dependent kinase, regulatory subunit"/>
    <property type="match status" value="1"/>
</dbReference>
<comment type="subcellular location">
    <subcellularLocation>
        <location evidence="1">Nucleus</location>
    </subcellularLocation>
</comment>
<comment type="similarity">
    <text evidence="2 19">Belongs to the CKS family.</text>
</comment>
<reference evidence="24" key="1">
    <citation type="submission" date="2016-05" db="EMBL/GenBank/DDBJ databases">
        <title>Comparative genomics of biotechnologically important yeasts.</title>
        <authorList>
            <consortium name="DOE Joint Genome Institute"/>
            <person name="Riley R."/>
            <person name="Haridas S."/>
            <person name="Wolfe K.H."/>
            <person name="Lopes M.R."/>
            <person name="Hittinger C.T."/>
            <person name="Goker M."/>
            <person name="Salamov A."/>
            <person name="Wisecaver J."/>
            <person name="Long T.M."/>
            <person name="Aerts A.L."/>
            <person name="Barry K."/>
            <person name="Choi C."/>
            <person name="Clum A."/>
            <person name="Coughlan A.Y."/>
            <person name="Deshpande S."/>
            <person name="Douglass A.P."/>
            <person name="Hanson S.J."/>
            <person name="Klenk H.-P."/>
            <person name="Labutti K."/>
            <person name="Lapidus A."/>
            <person name="Lindquist E."/>
            <person name="Lipzen A."/>
            <person name="Meier-Kolthoff J.P."/>
            <person name="Ohm R.A."/>
            <person name="Otillar R.P."/>
            <person name="Pangilinan J."/>
            <person name="Peng Y."/>
            <person name="Rokas A."/>
            <person name="Rosa C.A."/>
            <person name="Scheuner C."/>
            <person name="Sibirny A.A."/>
            <person name="Slot J.C."/>
            <person name="Stielow J.B."/>
            <person name="Sun H."/>
            <person name="Kurtzman C.P."/>
            <person name="Blackwell M."/>
            <person name="Grigoriev I.V."/>
            <person name="Jeffries T.W."/>
        </authorList>
    </citation>
    <scope>NUCLEOTIDE SEQUENCE [LARGE SCALE GENOMIC DNA]</scope>
    <source>
        <strain evidence="24">NRRL Y-1933</strain>
    </source>
</reference>
<comment type="function">
    <text evidence="19">Binds to the catalytic subunit of the cyclin dependent kinases and is essential for their biological function.</text>
</comment>
<dbReference type="SMART" id="SM01084">
    <property type="entry name" value="CKS"/>
    <property type="match status" value="1"/>
</dbReference>
<dbReference type="CDD" id="cd00892">
    <property type="entry name" value="PIKKc_ATR"/>
    <property type="match status" value="1"/>
</dbReference>
<dbReference type="SUPFAM" id="SSF56112">
    <property type="entry name" value="Protein kinase-like (PK-like)"/>
    <property type="match status" value="1"/>
</dbReference>
<evidence type="ECO:0000256" key="5">
    <source>
        <dbReference type="ARBA" id="ARBA00022618"/>
    </source>
</evidence>
<evidence type="ECO:0000259" key="22">
    <source>
        <dbReference type="PROSITE" id="PS51190"/>
    </source>
</evidence>
<dbReference type="OrthoDB" id="381190at2759"/>
<dbReference type="InterPro" id="IPR014009">
    <property type="entry name" value="PIK_FAT"/>
</dbReference>
<evidence type="ECO:0000259" key="20">
    <source>
        <dbReference type="PROSITE" id="PS50290"/>
    </source>
</evidence>
<keyword evidence="6" id="KW-0808">Transferase</keyword>
<protein>
    <recommendedName>
        <fullName evidence="18 19">Cyclin-dependent kinases regulatory subunit</fullName>
    </recommendedName>
</protein>
<evidence type="ECO:0000256" key="3">
    <source>
        <dbReference type="ARBA" id="ARBA00010769"/>
    </source>
</evidence>
<accession>A0A1E4RD75</accession>
<evidence type="ECO:0000256" key="6">
    <source>
        <dbReference type="ARBA" id="ARBA00022679"/>
    </source>
</evidence>
<evidence type="ECO:0000256" key="1">
    <source>
        <dbReference type="ARBA" id="ARBA00004123"/>
    </source>
</evidence>
<dbReference type="InterPro" id="IPR056802">
    <property type="entry name" value="ATR-like_M-HEAT"/>
</dbReference>
<evidence type="ECO:0000256" key="4">
    <source>
        <dbReference type="ARBA" id="ARBA00022527"/>
    </source>
</evidence>
<dbReference type="InterPro" id="IPR011009">
    <property type="entry name" value="Kinase-like_dom_sf"/>
</dbReference>
<dbReference type="GO" id="GO:0006281">
    <property type="term" value="P:DNA repair"/>
    <property type="evidence" value="ECO:0007669"/>
    <property type="project" value="UniProtKB-KW"/>
</dbReference>
<dbReference type="STRING" id="984485.A0A1E4RD75"/>
<dbReference type="PANTHER" id="PTHR11139">
    <property type="entry name" value="ATAXIA TELANGIECTASIA MUTATED ATM -RELATED"/>
    <property type="match status" value="1"/>
</dbReference>
<dbReference type="Pfam" id="PF02260">
    <property type="entry name" value="FATC"/>
    <property type="match status" value="1"/>
</dbReference>
<dbReference type="Gene3D" id="1.10.1070.11">
    <property type="entry name" value="Phosphatidylinositol 3-/4-kinase, catalytic domain"/>
    <property type="match status" value="1"/>
</dbReference>
<dbReference type="InterPro" id="IPR057564">
    <property type="entry name" value="HEAT_ATR"/>
</dbReference>
<dbReference type="GO" id="GO:0051301">
    <property type="term" value="P:cell division"/>
    <property type="evidence" value="ECO:0007669"/>
    <property type="project" value="UniProtKB-UniRule"/>
</dbReference>
<dbReference type="Pfam" id="PF25030">
    <property type="entry name" value="M-HEAT_ATR"/>
    <property type="match status" value="1"/>
</dbReference>
<keyword evidence="7" id="KW-0547">Nucleotide-binding</keyword>
<keyword evidence="11" id="KW-0156">Chromatin regulator</keyword>
<keyword evidence="24" id="KW-1185">Reference proteome</keyword>
<dbReference type="PROSITE" id="PS51189">
    <property type="entry name" value="FAT"/>
    <property type="match status" value="1"/>
</dbReference>
<dbReference type="InterPro" id="IPR016024">
    <property type="entry name" value="ARM-type_fold"/>
</dbReference>
<evidence type="ECO:0000256" key="8">
    <source>
        <dbReference type="ARBA" id="ARBA00022763"/>
    </source>
</evidence>
<dbReference type="PROSITE" id="PS00945">
    <property type="entry name" value="CKS_2"/>
    <property type="match status" value="1"/>
</dbReference>
<dbReference type="GO" id="GO:0000077">
    <property type="term" value="P:DNA damage checkpoint signaling"/>
    <property type="evidence" value="ECO:0007669"/>
    <property type="project" value="TreeGrafter"/>
</dbReference>
<dbReference type="GO" id="GO:0016538">
    <property type="term" value="F:cyclin-dependent protein serine/threonine kinase regulator activity"/>
    <property type="evidence" value="ECO:0007669"/>
    <property type="project" value="InterPro"/>
</dbReference>
<name>A0A1E4RD75_9ASCO</name>
<dbReference type="InterPro" id="IPR011990">
    <property type="entry name" value="TPR-like_helical_dom_sf"/>
</dbReference>
<dbReference type="SUPFAM" id="SSF48371">
    <property type="entry name" value="ARM repeat"/>
    <property type="match status" value="1"/>
</dbReference>
<evidence type="ECO:0000256" key="7">
    <source>
        <dbReference type="ARBA" id="ARBA00022741"/>
    </source>
</evidence>
<evidence type="ECO:0000256" key="9">
    <source>
        <dbReference type="ARBA" id="ARBA00022777"/>
    </source>
</evidence>
<evidence type="ECO:0000259" key="21">
    <source>
        <dbReference type="PROSITE" id="PS51189"/>
    </source>
</evidence>
<gene>
    <name evidence="23" type="ORF">HYPBUDRAFT_163462</name>
</gene>
<dbReference type="InterPro" id="IPR058681">
    <property type="entry name" value="HEAT_MEC1_N"/>
</dbReference>
<evidence type="ECO:0000256" key="10">
    <source>
        <dbReference type="ARBA" id="ARBA00022840"/>
    </source>
</evidence>
<evidence type="ECO:0000256" key="18">
    <source>
        <dbReference type="ARBA" id="ARBA00068939"/>
    </source>
</evidence>
<dbReference type="Pfam" id="PF25385">
    <property type="entry name" value="HEAT_MEC1_N"/>
    <property type="match status" value="1"/>
</dbReference>
<dbReference type="InterPro" id="IPR036858">
    <property type="entry name" value="Cyclin-dep_kinase_reg-sub_sf"/>
</dbReference>
<dbReference type="Pfam" id="PF08064">
    <property type="entry name" value="UME"/>
    <property type="match status" value="1"/>
</dbReference>
<evidence type="ECO:0000256" key="12">
    <source>
        <dbReference type="ARBA" id="ARBA00023204"/>
    </source>
</evidence>
<dbReference type="InterPro" id="IPR050517">
    <property type="entry name" value="DDR_Repair_Kinase"/>
</dbReference>
<evidence type="ECO:0000256" key="11">
    <source>
        <dbReference type="ARBA" id="ARBA00022853"/>
    </source>
</evidence>
<evidence type="ECO:0000256" key="19">
    <source>
        <dbReference type="RuleBase" id="RU311113"/>
    </source>
</evidence>
<evidence type="ECO:0000256" key="17">
    <source>
        <dbReference type="ARBA" id="ARBA00048679"/>
    </source>
</evidence>
<organism evidence="23 24">
    <name type="scientific">Hyphopichia burtonii NRRL Y-1933</name>
    <dbReference type="NCBI Taxonomy" id="984485"/>
    <lineage>
        <taxon>Eukaryota</taxon>
        <taxon>Fungi</taxon>
        <taxon>Dikarya</taxon>
        <taxon>Ascomycota</taxon>
        <taxon>Saccharomycotina</taxon>
        <taxon>Pichiomycetes</taxon>
        <taxon>Debaryomycetaceae</taxon>
        <taxon>Hyphopichia</taxon>
    </lineage>
</organism>
<dbReference type="GO" id="GO:0030295">
    <property type="term" value="F:protein kinase activator activity"/>
    <property type="evidence" value="ECO:0007669"/>
    <property type="project" value="UniProtKB-ARBA"/>
</dbReference>
<feature type="domain" description="FATC" evidence="22">
    <location>
        <begin position="2453"/>
        <end position="2485"/>
    </location>
</feature>
<dbReference type="GO" id="GO:0005634">
    <property type="term" value="C:nucleus"/>
    <property type="evidence" value="ECO:0007669"/>
    <property type="project" value="UniProtKB-SubCell"/>
</dbReference>
<evidence type="ECO:0000256" key="2">
    <source>
        <dbReference type="ARBA" id="ARBA00007782"/>
    </source>
</evidence>
<evidence type="ECO:0000313" key="23">
    <source>
        <dbReference type="EMBL" id="ODV65202.1"/>
    </source>
</evidence>
<keyword evidence="14" id="KW-0469">Meiosis</keyword>
<dbReference type="Pfam" id="PF23593">
    <property type="entry name" value="HEAT_ATR"/>
    <property type="match status" value="1"/>
</dbReference>
<keyword evidence="9" id="KW-0418">Kinase</keyword>
<keyword evidence="8" id="KW-0227">DNA damage</keyword>
<dbReference type="GO" id="GO:0000723">
    <property type="term" value="P:telomere maintenance"/>
    <property type="evidence" value="ECO:0007669"/>
    <property type="project" value="TreeGrafter"/>
</dbReference>
<dbReference type="SUPFAM" id="SSF55637">
    <property type="entry name" value="Cell cycle regulatory proteins"/>
    <property type="match status" value="1"/>
</dbReference>
<feature type="domain" description="FAT" evidence="21">
    <location>
        <begin position="1506"/>
        <end position="2042"/>
    </location>
</feature>
<keyword evidence="15 19" id="KW-0131">Cell cycle</keyword>
<dbReference type="FunFam" id="1.10.1070.11:FF:000033">
    <property type="entry name" value="Serine/threonine-protein kinase MEC1"/>
    <property type="match status" value="1"/>
</dbReference>
<dbReference type="InterPro" id="IPR012993">
    <property type="entry name" value="UME"/>
</dbReference>
<dbReference type="RefSeq" id="XP_020074269.1">
    <property type="nucleotide sequence ID" value="XM_020222620.1"/>
</dbReference>
<keyword evidence="10" id="KW-0067">ATP-binding</keyword>
<proteinExistence type="inferred from homology"/>
<dbReference type="FunFam" id="3.30.170.10:FF:000002">
    <property type="entry name" value="Cyclin-dependent kinases regulatory subunit"/>
    <property type="match status" value="1"/>
</dbReference>
<dbReference type="Pfam" id="PF00454">
    <property type="entry name" value="PI3_PI4_kinase"/>
    <property type="match status" value="1"/>
</dbReference>
<dbReference type="PROSITE" id="PS51190">
    <property type="entry name" value="FATC"/>
    <property type="match status" value="1"/>
</dbReference>
<comment type="catalytic activity">
    <reaction evidence="17">
        <text>L-seryl-[protein] + ATP = O-phospho-L-seryl-[protein] + ADP + H(+)</text>
        <dbReference type="Rhea" id="RHEA:17989"/>
        <dbReference type="Rhea" id="RHEA-COMP:9863"/>
        <dbReference type="Rhea" id="RHEA-COMP:11604"/>
        <dbReference type="ChEBI" id="CHEBI:15378"/>
        <dbReference type="ChEBI" id="CHEBI:29999"/>
        <dbReference type="ChEBI" id="CHEBI:30616"/>
        <dbReference type="ChEBI" id="CHEBI:83421"/>
        <dbReference type="ChEBI" id="CHEBI:456216"/>
        <dbReference type="EC" id="2.7.11.1"/>
    </reaction>
</comment>
<keyword evidence="4" id="KW-0723">Serine/threonine-protein kinase</keyword>
<dbReference type="InterPro" id="IPR003151">
    <property type="entry name" value="PIK-rel_kinase_FAT"/>
</dbReference>
<dbReference type="InterPro" id="IPR018936">
    <property type="entry name" value="PI3/4_kinase_CS"/>
</dbReference>
<dbReference type="GeneID" id="30997169"/>
<dbReference type="Pfam" id="PF01111">
    <property type="entry name" value="CKS"/>
    <property type="match status" value="1"/>
</dbReference>
<dbReference type="GO" id="GO:0005524">
    <property type="term" value="F:ATP binding"/>
    <property type="evidence" value="ECO:0007669"/>
    <property type="project" value="UniProtKB-KW"/>
</dbReference>
<dbReference type="InterPro" id="IPR003152">
    <property type="entry name" value="FATC_dom"/>
</dbReference>
<dbReference type="GO" id="GO:0006325">
    <property type="term" value="P:chromatin organization"/>
    <property type="evidence" value="ECO:0007669"/>
    <property type="project" value="UniProtKB-KW"/>
</dbReference>
<dbReference type="InterPro" id="IPR000403">
    <property type="entry name" value="PI3/4_kinase_cat_dom"/>
</dbReference>
<dbReference type="Gene3D" id="1.25.40.10">
    <property type="entry name" value="Tetratricopeptide repeat domain"/>
    <property type="match status" value="1"/>
</dbReference>
<dbReference type="Gene3D" id="3.30.1010.10">
    <property type="entry name" value="Phosphatidylinositol 3-kinase Catalytic Subunit, Chain A, domain 4"/>
    <property type="match status" value="1"/>
</dbReference>
<dbReference type="GO" id="GO:0000307">
    <property type="term" value="C:cyclin-dependent protein kinase holoenzyme complex"/>
    <property type="evidence" value="ECO:0007669"/>
    <property type="project" value="UniProtKB-ARBA"/>
</dbReference>
<feature type="domain" description="PI3K/PI4K catalytic" evidence="20">
    <location>
        <begin position="2147"/>
        <end position="2469"/>
    </location>
</feature>